<evidence type="ECO:0000256" key="5">
    <source>
        <dbReference type="ARBA" id="ARBA00023180"/>
    </source>
</evidence>
<evidence type="ECO:0000313" key="8">
    <source>
        <dbReference type="EMBL" id="CAL4957807.1"/>
    </source>
</evidence>
<protein>
    <recommendedName>
        <fullName evidence="7">Glycosyltransferase 61 catalytic domain-containing protein</fullName>
    </recommendedName>
</protein>
<keyword evidence="5" id="KW-0325">Glycoprotein</keyword>
<gene>
    <name evidence="8" type="ORF">URODEC1_LOCUS42750</name>
</gene>
<keyword evidence="3" id="KW-0328">Glycosyltransferase</keyword>
<dbReference type="InterPro" id="IPR007657">
    <property type="entry name" value="Glycosyltransferase_61"/>
</dbReference>
<dbReference type="InterPro" id="IPR049625">
    <property type="entry name" value="Glyco_transf_61_cat"/>
</dbReference>
<comment type="subcellular location">
    <subcellularLocation>
        <location evidence="1">Golgi apparatus membrane</location>
        <topology evidence="1">Single-pass type II membrane protein</topology>
    </subcellularLocation>
</comment>
<name>A0ABC8ZB14_9POAL</name>
<keyword evidence="6" id="KW-0472">Membrane</keyword>
<feature type="transmembrane region" description="Helical" evidence="6">
    <location>
        <begin position="7"/>
        <end position="27"/>
    </location>
</feature>
<keyword evidence="6" id="KW-1133">Transmembrane helix</keyword>
<evidence type="ECO:0000256" key="3">
    <source>
        <dbReference type="ARBA" id="ARBA00022676"/>
    </source>
</evidence>
<dbReference type="PANTHER" id="PTHR20961:SF88">
    <property type="entry name" value="GLYCOSYLTRANSFERASE FAMILY 61 PROTEIN"/>
    <property type="match status" value="1"/>
</dbReference>
<reference evidence="8" key="1">
    <citation type="submission" date="2024-10" db="EMBL/GenBank/DDBJ databases">
        <authorList>
            <person name="Ryan C."/>
        </authorList>
    </citation>
    <scope>NUCLEOTIDE SEQUENCE [LARGE SCALE GENOMIC DNA]</scope>
</reference>
<keyword evidence="4" id="KW-0808">Transferase</keyword>
<dbReference type="PANTHER" id="PTHR20961">
    <property type="entry name" value="GLYCOSYLTRANSFERASE"/>
    <property type="match status" value="1"/>
</dbReference>
<dbReference type="GO" id="GO:0016763">
    <property type="term" value="F:pentosyltransferase activity"/>
    <property type="evidence" value="ECO:0007669"/>
    <property type="project" value="UniProtKB-ARBA"/>
</dbReference>
<keyword evidence="9" id="KW-1185">Reference proteome</keyword>
<comment type="pathway">
    <text evidence="2">Glycan metabolism.</text>
</comment>
<organism evidence="8 9">
    <name type="scientific">Urochloa decumbens</name>
    <dbReference type="NCBI Taxonomy" id="240449"/>
    <lineage>
        <taxon>Eukaryota</taxon>
        <taxon>Viridiplantae</taxon>
        <taxon>Streptophyta</taxon>
        <taxon>Embryophyta</taxon>
        <taxon>Tracheophyta</taxon>
        <taxon>Spermatophyta</taxon>
        <taxon>Magnoliopsida</taxon>
        <taxon>Liliopsida</taxon>
        <taxon>Poales</taxon>
        <taxon>Poaceae</taxon>
        <taxon>PACMAD clade</taxon>
        <taxon>Panicoideae</taxon>
        <taxon>Panicodae</taxon>
        <taxon>Paniceae</taxon>
        <taxon>Melinidinae</taxon>
        <taxon>Urochloa</taxon>
    </lineage>
</organism>
<dbReference type="GO" id="GO:0000139">
    <property type="term" value="C:Golgi membrane"/>
    <property type="evidence" value="ECO:0007669"/>
    <property type="project" value="UniProtKB-SubCell"/>
</dbReference>
<evidence type="ECO:0000259" key="7">
    <source>
        <dbReference type="Pfam" id="PF04577"/>
    </source>
</evidence>
<dbReference type="AlphaFoldDB" id="A0ABC8ZB14"/>
<feature type="domain" description="Glycosyltransferase 61 catalytic" evidence="7">
    <location>
        <begin position="292"/>
        <end position="375"/>
    </location>
</feature>
<accession>A0ABC8ZB14</accession>
<dbReference type="EMBL" id="OZ075128">
    <property type="protein sequence ID" value="CAL4957807.1"/>
    <property type="molecule type" value="Genomic_DNA"/>
</dbReference>
<evidence type="ECO:0000256" key="4">
    <source>
        <dbReference type="ARBA" id="ARBA00022679"/>
    </source>
</evidence>
<proteinExistence type="predicted"/>
<evidence type="ECO:0000256" key="6">
    <source>
        <dbReference type="SAM" id="Phobius"/>
    </source>
</evidence>
<sequence length="479" mass="53695">MKSWVQSHLNVGLIVGVLLVLLTYLVVTQQAANSGGGTRVVTTVAQWLVDKQLNEEPRQRVVTTEAQQVVDKRLIQAPSETEKSAIPTKVLCSTDERLSDYCELEGDIRIRGRSWSVDIVPSTWSERQKWKIRPYSRRSATHVDLLNVTQLPGPAAGAGAPPCTVTYTRPAIIFALGGYSGNVFHDHADVLLPLFYLSRQYGGEVQLLVINRVQPWWLGKYALALRRMSRYDVVNLDGDAHVRCFRRVTVGLRLHKDFGIVPDEVPGGLRLAMPDFTRFLREAYALPRSATTTRLDPGRKPRMMLIQRQPHRRFVNEKEIVAAAAEEGFEVVVTELRIDAAVDEQARLVNSFDAIVGLHGAGMTNEVFLPPGGVLVQVVPWGNLGLMARVEYGEPAAEMGLKYICYNITVEESSLLEELGPDDPAITDPDSVHRRGWAALYDIYLTRQDVRLDIARFKLTLAEAMDHLRRQQGQQQGRR</sequence>
<dbReference type="Pfam" id="PF04577">
    <property type="entry name" value="Glyco_transf_61"/>
    <property type="match status" value="1"/>
</dbReference>
<keyword evidence="6" id="KW-0812">Transmembrane</keyword>
<evidence type="ECO:0000313" key="9">
    <source>
        <dbReference type="Proteomes" id="UP001497457"/>
    </source>
</evidence>
<evidence type="ECO:0000256" key="1">
    <source>
        <dbReference type="ARBA" id="ARBA00004323"/>
    </source>
</evidence>
<evidence type="ECO:0000256" key="2">
    <source>
        <dbReference type="ARBA" id="ARBA00004881"/>
    </source>
</evidence>
<dbReference type="Proteomes" id="UP001497457">
    <property type="component" value="Chromosome 18b"/>
</dbReference>